<organism evidence="1 2">
    <name type="scientific">Brevibacillus laterosporus</name>
    <name type="common">Bacillus laterosporus</name>
    <dbReference type="NCBI Taxonomy" id="1465"/>
    <lineage>
        <taxon>Bacteria</taxon>
        <taxon>Bacillati</taxon>
        <taxon>Bacillota</taxon>
        <taxon>Bacilli</taxon>
        <taxon>Bacillales</taxon>
        <taxon>Paenibacillaceae</taxon>
        <taxon>Brevibacillus</taxon>
    </lineage>
</organism>
<dbReference type="AlphaFoldDB" id="A0A518V9B4"/>
<accession>A0A518V9B4</accession>
<dbReference type="EMBL" id="CP033464">
    <property type="protein sequence ID" value="QDX93588.1"/>
    <property type="molecule type" value="Genomic_DNA"/>
</dbReference>
<evidence type="ECO:0000313" key="1">
    <source>
        <dbReference type="EMBL" id="QDX93588.1"/>
    </source>
</evidence>
<name>A0A518V9B4_BRELA</name>
<reference evidence="1 2" key="1">
    <citation type="submission" date="2018-11" db="EMBL/GenBank/DDBJ databases">
        <title>Phylogenetic determinants of toxin gene distribution in genomes of Brevibacillus laterosporus.</title>
        <authorList>
            <person name="Glare T.R."/>
            <person name="Durrant A."/>
            <person name="Berry C."/>
            <person name="Palma L."/>
            <person name="Ormskirk M."/>
            <person name="Cox M.O."/>
        </authorList>
    </citation>
    <scope>NUCLEOTIDE SEQUENCE [LARGE SCALE GENOMIC DNA]</scope>
    <source>
        <strain evidence="1 2">1821L</strain>
    </source>
</reference>
<sequence>MLLSMKDGGIINIASDSSYSPGCETCDYGSSYINEFSIQLTTGVINIEVDQMFEFALSDGYMMQLILPNVEKIKEMTEKEFCDWLRETMEKDHKEGIEIEFRVNFD</sequence>
<dbReference type="OrthoDB" id="9948632at2"/>
<protein>
    <submittedName>
        <fullName evidence="1">Uncharacterized protein</fullName>
    </submittedName>
</protein>
<evidence type="ECO:0000313" key="2">
    <source>
        <dbReference type="Proteomes" id="UP000319432"/>
    </source>
</evidence>
<keyword evidence="2" id="KW-1185">Reference proteome</keyword>
<dbReference type="Proteomes" id="UP000319432">
    <property type="component" value="Chromosome"/>
</dbReference>
<proteinExistence type="predicted"/>
<gene>
    <name evidence="1" type="ORF">EEL30_15560</name>
</gene>